<protein>
    <recommendedName>
        <fullName evidence="3">SnoaL-like domain-containing protein</fullName>
    </recommendedName>
</protein>
<accession>A0A6J4M3P7</accession>
<dbReference type="AlphaFoldDB" id="A0A6J4M3P7"/>
<keyword evidence="1" id="KW-0732">Signal</keyword>
<organism evidence="2">
    <name type="scientific">uncultured Gemmatimonadota bacterium</name>
    <dbReference type="NCBI Taxonomy" id="203437"/>
    <lineage>
        <taxon>Bacteria</taxon>
        <taxon>Pseudomonadati</taxon>
        <taxon>Gemmatimonadota</taxon>
        <taxon>environmental samples</taxon>
    </lineage>
</organism>
<gene>
    <name evidence="2" type="ORF">AVDCRST_MAG68-3242</name>
</gene>
<evidence type="ECO:0000256" key="1">
    <source>
        <dbReference type="SAM" id="SignalP"/>
    </source>
</evidence>
<proteinExistence type="predicted"/>
<evidence type="ECO:0000313" key="2">
    <source>
        <dbReference type="EMBL" id="CAA9345313.1"/>
    </source>
</evidence>
<sequence length="144" mass="15618">MKRAILILVALAILLPVRAAAQAPSLDAFVATVARHWAAGDASALVELAPGDGRILLALGNDEAGAVQERHVAAALRDLFRDQETVSARPTQVKRSEGDAQRGFGELSWVSRPRGVTRPVTATVYVGAVYERNAWRIRELRVLR</sequence>
<feature type="chain" id="PRO_5026968847" description="SnoaL-like domain-containing protein" evidence="1">
    <location>
        <begin position="22"/>
        <end position="144"/>
    </location>
</feature>
<feature type="signal peptide" evidence="1">
    <location>
        <begin position="1"/>
        <end position="21"/>
    </location>
</feature>
<reference evidence="2" key="1">
    <citation type="submission" date="2020-02" db="EMBL/GenBank/DDBJ databases">
        <authorList>
            <person name="Meier V. D."/>
        </authorList>
    </citation>
    <scope>NUCLEOTIDE SEQUENCE</scope>
    <source>
        <strain evidence="2">AVDCRST_MAG68</strain>
    </source>
</reference>
<name>A0A6J4M3P7_9BACT</name>
<dbReference type="EMBL" id="CADCTW010000156">
    <property type="protein sequence ID" value="CAA9345313.1"/>
    <property type="molecule type" value="Genomic_DNA"/>
</dbReference>
<evidence type="ECO:0008006" key="3">
    <source>
        <dbReference type="Google" id="ProtNLM"/>
    </source>
</evidence>